<evidence type="ECO:0000313" key="3">
    <source>
        <dbReference type="Proteomes" id="UP000732378"/>
    </source>
</evidence>
<dbReference type="RefSeq" id="WP_193667981.1">
    <property type="nucleotide sequence ID" value="NZ_JACDTV010000003.1"/>
</dbReference>
<dbReference type="PANTHER" id="PTHR13847">
    <property type="entry name" value="SARCOSINE DEHYDROGENASE-RELATED"/>
    <property type="match status" value="1"/>
</dbReference>
<dbReference type="Proteomes" id="UP000732378">
    <property type="component" value="Unassembled WGS sequence"/>
</dbReference>
<reference evidence="2 3" key="1">
    <citation type="submission" date="2021-01" db="EMBL/GenBank/DDBJ databases">
        <title>Sequencing the genomes of 1000 actinobacteria strains.</title>
        <authorList>
            <person name="Klenk H.-P."/>
        </authorList>
    </citation>
    <scope>NUCLEOTIDE SEQUENCE [LARGE SCALE GENOMIC DNA]</scope>
    <source>
        <strain evidence="2 3">DSM 18239</strain>
    </source>
</reference>
<proteinExistence type="predicted"/>
<accession>A0ABS2M6Q5</accession>
<dbReference type="InterPro" id="IPR036188">
    <property type="entry name" value="FAD/NAD-bd_sf"/>
</dbReference>
<dbReference type="Gene3D" id="3.30.9.10">
    <property type="entry name" value="D-Amino Acid Oxidase, subunit A, domain 2"/>
    <property type="match status" value="1"/>
</dbReference>
<dbReference type="Gene3D" id="3.50.50.60">
    <property type="entry name" value="FAD/NAD(P)-binding domain"/>
    <property type="match status" value="1"/>
</dbReference>
<dbReference type="InterPro" id="IPR006076">
    <property type="entry name" value="FAD-dep_OxRdtase"/>
</dbReference>
<dbReference type="Pfam" id="PF01266">
    <property type="entry name" value="DAO"/>
    <property type="match status" value="1"/>
</dbReference>
<dbReference type="PANTHER" id="PTHR13847:SF285">
    <property type="entry name" value="FAD DEPENDENT OXIDOREDUCTASE DOMAIN-CONTAINING PROTEIN"/>
    <property type="match status" value="1"/>
</dbReference>
<dbReference type="SUPFAM" id="SSF51905">
    <property type="entry name" value="FAD/NAD(P)-binding domain"/>
    <property type="match status" value="1"/>
</dbReference>
<comment type="caution">
    <text evidence="2">The sequence shown here is derived from an EMBL/GenBank/DDBJ whole genome shotgun (WGS) entry which is preliminary data.</text>
</comment>
<sequence length="478" mass="50175">MGCALSAPASPAEDYGSLSLWHATADDDWAPRAALDGDLDVDVAVVGAGLTGLWTAHYLAEADPALRIAVLEAEVAGYGASGRNGGWCSALFPASPGMLAALPRADGQPHGREGALAQHAAMRASIDEVARAAAGEGIEAQLAKGGTITLARGPAQLARARAEVAHARAWGRDEDDLRLLDRAGAEEVVRADGTVGATYTPDCAALHPARLVRGLARAVERRGVRVLERTPVTAIAPGRCTTPHGVVRADVVVRATEGYTPRLPGHERDVVPVYSLVIATEPLPDAAWDEIGLARRETLTDHRHLIVYGQRTADGRLVFGGRGAPYHLGSAVRPGHDRDPRVHARLLATLHELFPVLGRGAGVRVTHAWGGPLGIPRDWCASVGLDRASGLAWAGGYVGDGVATTNLAGRTLRDLVLGHDTDLTGLPWVGHRSPRWEPEPLRWLGINAGLRATTLADAEESLTGRASLVARAVAPLLG</sequence>
<evidence type="ECO:0000259" key="1">
    <source>
        <dbReference type="Pfam" id="PF01266"/>
    </source>
</evidence>
<keyword evidence="3" id="KW-1185">Reference proteome</keyword>
<protein>
    <submittedName>
        <fullName evidence="2">Glycine/D-amino acid oxidase-like deaminating enzyme</fullName>
    </submittedName>
</protein>
<name>A0ABS2M6Q5_9ACTN</name>
<dbReference type="EMBL" id="JAFBBZ010000001">
    <property type="protein sequence ID" value="MBM7506865.1"/>
    <property type="molecule type" value="Genomic_DNA"/>
</dbReference>
<gene>
    <name evidence="2" type="ORF">JOE61_000679</name>
</gene>
<feature type="domain" description="FAD dependent oxidoreductase" evidence="1">
    <location>
        <begin position="42"/>
        <end position="415"/>
    </location>
</feature>
<evidence type="ECO:0000313" key="2">
    <source>
        <dbReference type="EMBL" id="MBM7506865.1"/>
    </source>
</evidence>
<organism evidence="2 3">
    <name type="scientific">Nocardioides salarius</name>
    <dbReference type="NCBI Taxonomy" id="374513"/>
    <lineage>
        <taxon>Bacteria</taxon>
        <taxon>Bacillati</taxon>
        <taxon>Actinomycetota</taxon>
        <taxon>Actinomycetes</taxon>
        <taxon>Propionibacteriales</taxon>
        <taxon>Nocardioidaceae</taxon>
        <taxon>Nocardioides</taxon>
    </lineage>
</organism>